<dbReference type="Proteomes" id="UP001597307">
    <property type="component" value="Unassembled WGS sequence"/>
</dbReference>
<name>A0ABW4Q745_9MICC</name>
<dbReference type="Gene3D" id="3.40.190.10">
    <property type="entry name" value="Periplasmic binding protein-like II"/>
    <property type="match status" value="2"/>
</dbReference>
<dbReference type="InterPro" id="IPR026045">
    <property type="entry name" value="Ferric-bd"/>
</dbReference>
<keyword evidence="2" id="KW-0406">Ion transport</keyword>
<protein>
    <submittedName>
        <fullName evidence="4">Iron ABC transporter substrate-binding protein</fullName>
    </submittedName>
</protein>
<keyword evidence="2" id="KW-0408">Iron</keyword>
<evidence type="ECO:0000313" key="4">
    <source>
        <dbReference type="EMBL" id="MFD1846524.1"/>
    </source>
</evidence>
<dbReference type="EMBL" id="JBHUGA010000019">
    <property type="protein sequence ID" value="MFD1846524.1"/>
    <property type="molecule type" value="Genomic_DNA"/>
</dbReference>
<dbReference type="RefSeq" id="WP_343878687.1">
    <property type="nucleotide sequence ID" value="NZ_BAAAIJ010000023.1"/>
</dbReference>
<organism evidence="4 5">
    <name type="scientific">Arthrobacter flavus</name>
    <dbReference type="NCBI Taxonomy" id="95172"/>
    <lineage>
        <taxon>Bacteria</taxon>
        <taxon>Bacillati</taxon>
        <taxon>Actinomycetota</taxon>
        <taxon>Actinomycetes</taxon>
        <taxon>Micrococcales</taxon>
        <taxon>Micrococcaceae</taxon>
        <taxon>Arthrobacter</taxon>
    </lineage>
</organism>
<evidence type="ECO:0000256" key="3">
    <source>
        <dbReference type="ARBA" id="ARBA00022729"/>
    </source>
</evidence>
<keyword evidence="3" id="KW-0732">Signal</keyword>
<dbReference type="PROSITE" id="PS51257">
    <property type="entry name" value="PROKAR_LIPOPROTEIN"/>
    <property type="match status" value="1"/>
</dbReference>
<evidence type="ECO:0000256" key="2">
    <source>
        <dbReference type="ARBA" id="ARBA00022496"/>
    </source>
</evidence>
<keyword evidence="2" id="KW-0813">Transport</keyword>
<keyword evidence="2" id="KW-0410">Iron transport</keyword>
<evidence type="ECO:0000256" key="1">
    <source>
        <dbReference type="ARBA" id="ARBA00008520"/>
    </source>
</evidence>
<dbReference type="PIRSF" id="PIRSF002825">
    <property type="entry name" value="CfbpA"/>
    <property type="match status" value="1"/>
</dbReference>
<comment type="caution">
    <text evidence="4">The sequence shown here is derived from an EMBL/GenBank/DDBJ whole genome shotgun (WGS) entry which is preliminary data.</text>
</comment>
<dbReference type="Pfam" id="PF13343">
    <property type="entry name" value="SBP_bac_6"/>
    <property type="match status" value="1"/>
</dbReference>
<sequence>MTNRFAALAAGATVLALVGCGATTESGSEQTDSAPAAEMESDNAFTLYSGRDEALVQPLIDMFEESTGVEVDVRYGNTAELGALLLEEGEQTPAQVFLSQDAGALGALSSAGLFSTLPEDLASTIPDGFTSTDDSWVGVTGRARVIVYDGEELTAEEVPVSVDELTEPEWSGRVGVAPSNASFQAFITAYRVLNGEEAADEWVAALAANDPQIFENNGAVLTAVNEGVVETGLINHYYWFGQAAEAGEENMRAQLSYPDAGDPGSIVNVTGAGILSNAAQDADALKFVEFLVSAEAQQYFVDETFEYPLADGIDAPEGLPALDSLVNPDLDLSDLESLEQTQDLLSKHGLI</sequence>
<keyword evidence="5" id="KW-1185">Reference proteome</keyword>
<dbReference type="PANTHER" id="PTHR30006:SF15">
    <property type="entry name" value="IRON-UTILIZATION PERIPLASMIC PROTEIN"/>
    <property type="match status" value="1"/>
</dbReference>
<reference evidence="5" key="1">
    <citation type="journal article" date="2019" name="Int. J. Syst. Evol. Microbiol.">
        <title>The Global Catalogue of Microorganisms (GCM) 10K type strain sequencing project: providing services to taxonomists for standard genome sequencing and annotation.</title>
        <authorList>
            <consortium name="The Broad Institute Genomics Platform"/>
            <consortium name="The Broad Institute Genome Sequencing Center for Infectious Disease"/>
            <person name="Wu L."/>
            <person name="Ma J."/>
        </authorList>
    </citation>
    <scope>NUCLEOTIDE SEQUENCE [LARGE SCALE GENOMIC DNA]</scope>
    <source>
        <strain evidence="5">JCM 11496</strain>
    </source>
</reference>
<gene>
    <name evidence="4" type="ORF">ACFSFX_07935</name>
</gene>
<dbReference type="CDD" id="cd13543">
    <property type="entry name" value="PBP2_Fbp"/>
    <property type="match status" value="1"/>
</dbReference>
<dbReference type="SUPFAM" id="SSF53850">
    <property type="entry name" value="Periplasmic binding protein-like II"/>
    <property type="match status" value="1"/>
</dbReference>
<comment type="similarity">
    <text evidence="1">Belongs to the bacterial solute-binding protein 1 family.</text>
</comment>
<proteinExistence type="inferred from homology"/>
<accession>A0ABW4Q745</accession>
<evidence type="ECO:0000313" key="5">
    <source>
        <dbReference type="Proteomes" id="UP001597307"/>
    </source>
</evidence>
<dbReference type="PANTHER" id="PTHR30006">
    <property type="entry name" value="THIAMINE-BINDING PERIPLASMIC PROTEIN-RELATED"/>
    <property type="match status" value="1"/>
</dbReference>